<evidence type="ECO:0000256" key="5">
    <source>
        <dbReference type="ARBA" id="ARBA00022989"/>
    </source>
</evidence>
<dbReference type="EMBL" id="AZGA01000011">
    <property type="protein sequence ID" value="KRM35752.1"/>
    <property type="molecule type" value="Genomic_DNA"/>
</dbReference>
<evidence type="ECO:0000313" key="10">
    <source>
        <dbReference type="Proteomes" id="UP000051236"/>
    </source>
</evidence>
<feature type="transmembrane region" description="Helical" evidence="7">
    <location>
        <begin position="253"/>
        <end position="273"/>
    </location>
</feature>
<feature type="transmembrane region" description="Helical" evidence="7">
    <location>
        <begin position="159"/>
        <end position="178"/>
    </location>
</feature>
<name>X0PPM4_9LACO</name>
<evidence type="ECO:0000256" key="3">
    <source>
        <dbReference type="ARBA" id="ARBA00022475"/>
    </source>
</evidence>
<dbReference type="GO" id="GO:0005886">
    <property type="term" value="C:plasma membrane"/>
    <property type="evidence" value="ECO:0007669"/>
    <property type="project" value="UniProtKB-SubCell"/>
</dbReference>
<feature type="domain" description="EamA" evidence="8">
    <location>
        <begin position="161"/>
        <end position="292"/>
    </location>
</feature>
<feature type="transmembrane region" description="Helical" evidence="7">
    <location>
        <begin position="190"/>
        <end position="210"/>
    </location>
</feature>
<dbReference type="PANTHER" id="PTHR32322">
    <property type="entry name" value="INNER MEMBRANE TRANSPORTER"/>
    <property type="match status" value="1"/>
</dbReference>
<evidence type="ECO:0000256" key="6">
    <source>
        <dbReference type="ARBA" id="ARBA00023136"/>
    </source>
</evidence>
<comment type="similarity">
    <text evidence="2">Belongs to the EamA transporter family.</text>
</comment>
<protein>
    <submittedName>
        <fullName evidence="9">Dmt superfamily drug metabolite transporter</fullName>
    </submittedName>
</protein>
<evidence type="ECO:0000313" key="9">
    <source>
        <dbReference type="EMBL" id="KRM35752.1"/>
    </source>
</evidence>
<keyword evidence="4 7" id="KW-0812">Transmembrane</keyword>
<feature type="transmembrane region" description="Helical" evidence="7">
    <location>
        <begin position="40"/>
        <end position="61"/>
    </location>
</feature>
<keyword evidence="3" id="KW-1003">Cell membrane</keyword>
<accession>X0PPM4</accession>
<evidence type="ECO:0000256" key="2">
    <source>
        <dbReference type="ARBA" id="ARBA00007362"/>
    </source>
</evidence>
<comment type="subcellular location">
    <subcellularLocation>
        <location evidence="1">Cell membrane</location>
        <topology evidence="1">Multi-pass membrane protein</topology>
    </subcellularLocation>
</comment>
<proteinExistence type="inferred from homology"/>
<dbReference type="eggNOG" id="COG0697">
    <property type="taxonomic scope" value="Bacteria"/>
</dbReference>
<dbReference type="PATRIC" id="fig|1423734.3.peg.787"/>
<feature type="transmembrane region" description="Helical" evidence="7">
    <location>
        <begin position="129"/>
        <end position="147"/>
    </location>
</feature>
<dbReference type="InterPro" id="IPR000620">
    <property type="entry name" value="EamA_dom"/>
</dbReference>
<evidence type="ECO:0000259" key="8">
    <source>
        <dbReference type="Pfam" id="PF00892"/>
    </source>
</evidence>
<dbReference type="InterPro" id="IPR037185">
    <property type="entry name" value="EmrE-like"/>
</dbReference>
<evidence type="ECO:0000256" key="7">
    <source>
        <dbReference type="SAM" id="Phobius"/>
    </source>
</evidence>
<feature type="transmembrane region" description="Helical" evidence="7">
    <location>
        <begin position="102"/>
        <end position="122"/>
    </location>
</feature>
<dbReference type="Proteomes" id="UP000051236">
    <property type="component" value="Unassembled WGS sequence"/>
</dbReference>
<feature type="transmembrane region" description="Helical" evidence="7">
    <location>
        <begin position="222"/>
        <end position="241"/>
    </location>
</feature>
<keyword evidence="6 7" id="KW-0472">Membrane</keyword>
<feature type="domain" description="EamA" evidence="8">
    <location>
        <begin position="9"/>
        <end position="147"/>
    </location>
</feature>
<dbReference type="STRING" id="1423734.FC83_GL000779"/>
<evidence type="ECO:0000256" key="4">
    <source>
        <dbReference type="ARBA" id="ARBA00022692"/>
    </source>
</evidence>
<comment type="caution">
    <text evidence="9">The sequence shown here is derived from an EMBL/GenBank/DDBJ whole genome shotgun (WGS) entry which is preliminary data.</text>
</comment>
<dbReference type="SUPFAM" id="SSF103481">
    <property type="entry name" value="Multidrug resistance efflux transporter EmrE"/>
    <property type="match status" value="2"/>
</dbReference>
<dbReference type="AlphaFoldDB" id="X0PPM4"/>
<dbReference type="PANTHER" id="PTHR32322:SF18">
    <property type="entry name" value="S-ADENOSYLMETHIONINE_S-ADENOSYLHOMOCYSTEINE TRANSPORTER"/>
    <property type="match status" value="1"/>
</dbReference>
<feature type="transmembrane region" description="Helical" evidence="7">
    <location>
        <begin position="279"/>
        <end position="296"/>
    </location>
</feature>
<sequence>MLHKNSALLGMLLAGVGATFWGISGVIAQHLFENLPISPFWLTSVRLLGSGLLLFGYCLVTKRDLWSIWKRKTNVVSLLLFAVFGVIMSQYTYFVAINFTNAATATVLQFTGPIFITLWLLIAKRQRPNLIEIIAIILTILGTYLLVTHGNSRHLVISPLALFWGLLSGVAVATNTLLPVKLLEHYPPLIVMTWAMLLGGIIFNSIQPFWQTPLHLSGKDFAAIGFVVIFGTLLAYVFYLTSLKYISTTLASILDAFEPLSATILAVTVLGVSFTVSDLVGSSLIVITVLCLIAVNHRQEKLPHDSDESA</sequence>
<evidence type="ECO:0000256" key="1">
    <source>
        <dbReference type="ARBA" id="ARBA00004651"/>
    </source>
</evidence>
<reference evidence="9 10" key="1">
    <citation type="journal article" date="2015" name="Genome Announc.">
        <title>Expanding the biotechnology potential of lactobacilli through comparative genomics of 213 strains and associated genera.</title>
        <authorList>
            <person name="Sun Z."/>
            <person name="Harris H.M."/>
            <person name="McCann A."/>
            <person name="Guo C."/>
            <person name="Argimon S."/>
            <person name="Zhang W."/>
            <person name="Yang X."/>
            <person name="Jeffery I.B."/>
            <person name="Cooney J.C."/>
            <person name="Kagawa T.F."/>
            <person name="Liu W."/>
            <person name="Song Y."/>
            <person name="Salvetti E."/>
            <person name="Wrobel A."/>
            <person name="Rasinkangas P."/>
            <person name="Parkhill J."/>
            <person name="Rea M.C."/>
            <person name="O'Sullivan O."/>
            <person name="Ritari J."/>
            <person name="Douillard F.P."/>
            <person name="Paul Ross R."/>
            <person name="Yang R."/>
            <person name="Briner A.E."/>
            <person name="Felis G.E."/>
            <person name="de Vos W.M."/>
            <person name="Barrangou R."/>
            <person name="Klaenhammer T.R."/>
            <person name="Caufield P.W."/>
            <person name="Cui Y."/>
            <person name="Zhang H."/>
            <person name="O'Toole P.W."/>
        </authorList>
    </citation>
    <scope>NUCLEOTIDE SEQUENCE [LARGE SCALE GENOMIC DNA]</scope>
    <source>
        <strain evidence="9 10">DSM 18527</strain>
    </source>
</reference>
<feature type="transmembrane region" description="Helical" evidence="7">
    <location>
        <begin position="7"/>
        <end position="28"/>
    </location>
</feature>
<dbReference type="InterPro" id="IPR050638">
    <property type="entry name" value="AA-Vitamin_Transporters"/>
</dbReference>
<gene>
    <name evidence="9" type="ORF">FC83_GL000779</name>
</gene>
<dbReference type="RefSeq" id="WP_052004582.1">
    <property type="nucleotide sequence ID" value="NZ_AZGA01000011.1"/>
</dbReference>
<dbReference type="OrthoDB" id="9810818at2"/>
<dbReference type="Pfam" id="PF00892">
    <property type="entry name" value="EamA"/>
    <property type="match status" value="2"/>
</dbReference>
<feature type="transmembrane region" description="Helical" evidence="7">
    <location>
        <begin position="73"/>
        <end position="96"/>
    </location>
</feature>
<keyword evidence="10" id="KW-1185">Reference proteome</keyword>
<keyword evidence="5 7" id="KW-1133">Transmembrane helix</keyword>
<organism evidence="9 10">
    <name type="scientific">Agrilactobacillus composti DSM 18527 = JCM 14202</name>
    <dbReference type="NCBI Taxonomy" id="1423734"/>
    <lineage>
        <taxon>Bacteria</taxon>
        <taxon>Bacillati</taxon>
        <taxon>Bacillota</taxon>
        <taxon>Bacilli</taxon>
        <taxon>Lactobacillales</taxon>
        <taxon>Lactobacillaceae</taxon>
        <taxon>Agrilactobacillus</taxon>
    </lineage>
</organism>